<keyword evidence="9" id="KW-1185">Reference proteome</keyword>
<dbReference type="InterPro" id="IPR002048">
    <property type="entry name" value="EF_hand_dom"/>
</dbReference>
<keyword evidence="2" id="KW-0519">Myristate</keyword>
<dbReference type="InterPro" id="IPR028846">
    <property type="entry name" value="Recoverin"/>
</dbReference>
<keyword evidence="3" id="KW-0479">Metal-binding</keyword>
<accession>A0AAW2Z5T6</accession>
<sequence>MGQTTSNNTINIEKHELEHLATITHYDRKEIRQMHKQYYEEVPKGFIPKSDFGQLTELMGIKDPFISSLVFNAFDTNSDGQISFEEFIVGMSVMTRGNADEKLDFAFKLYDLDSDGFITRNDMLQIVGALYRMLGDLVSLQGEDYDAPTKLVNKIFLEMDADKDDMLSREEYKIGAKNDPSIVQGLCLF</sequence>
<dbReference type="PROSITE" id="PS00018">
    <property type="entry name" value="EF_HAND_1"/>
    <property type="match status" value="3"/>
</dbReference>
<feature type="domain" description="EF-hand" evidence="7">
    <location>
        <begin position="98"/>
        <end position="133"/>
    </location>
</feature>
<dbReference type="PROSITE" id="PS50222">
    <property type="entry name" value="EF_HAND_2"/>
    <property type="match status" value="3"/>
</dbReference>
<organism evidence="8 9">
    <name type="scientific">Acrasis kona</name>
    <dbReference type="NCBI Taxonomy" id="1008807"/>
    <lineage>
        <taxon>Eukaryota</taxon>
        <taxon>Discoba</taxon>
        <taxon>Heterolobosea</taxon>
        <taxon>Tetramitia</taxon>
        <taxon>Eutetramitia</taxon>
        <taxon>Acrasidae</taxon>
        <taxon>Acrasis</taxon>
    </lineage>
</organism>
<keyword evidence="6" id="KW-0449">Lipoprotein</keyword>
<dbReference type="Proteomes" id="UP001431209">
    <property type="component" value="Unassembled WGS sequence"/>
</dbReference>
<evidence type="ECO:0000256" key="5">
    <source>
        <dbReference type="ARBA" id="ARBA00022837"/>
    </source>
</evidence>
<dbReference type="GO" id="GO:0005509">
    <property type="term" value="F:calcium ion binding"/>
    <property type="evidence" value="ECO:0007669"/>
    <property type="project" value="InterPro"/>
</dbReference>
<protein>
    <submittedName>
        <fullName evidence="8">NcsA</fullName>
    </submittedName>
</protein>
<comment type="similarity">
    <text evidence="1">Belongs to the recoverin family.</text>
</comment>
<proteinExistence type="inferred from homology"/>
<feature type="domain" description="EF-hand" evidence="7">
    <location>
        <begin position="70"/>
        <end position="97"/>
    </location>
</feature>
<comment type="caution">
    <text evidence="8">The sequence shown here is derived from an EMBL/GenBank/DDBJ whole genome shotgun (WGS) entry which is preliminary data.</text>
</comment>
<dbReference type="PRINTS" id="PR00450">
    <property type="entry name" value="RECOVERIN"/>
</dbReference>
<keyword evidence="4" id="KW-0677">Repeat</keyword>
<evidence type="ECO:0000256" key="2">
    <source>
        <dbReference type="ARBA" id="ARBA00022707"/>
    </source>
</evidence>
<feature type="domain" description="EF-hand" evidence="7">
    <location>
        <begin position="147"/>
        <end position="182"/>
    </location>
</feature>
<dbReference type="Pfam" id="PF13202">
    <property type="entry name" value="EF-hand_5"/>
    <property type="match status" value="1"/>
</dbReference>
<keyword evidence="5" id="KW-0106">Calcium</keyword>
<evidence type="ECO:0000256" key="3">
    <source>
        <dbReference type="ARBA" id="ARBA00022723"/>
    </source>
</evidence>
<evidence type="ECO:0000313" key="9">
    <source>
        <dbReference type="Proteomes" id="UP001431209"/>
    </source>
</evidence>
<dbReference type="FunFam" id="1.10.238.10:FF:000009">
    <property type="entry name" value="Visinin-like protein 1"/>
    <property type="match status" value="1"/>
</dbReference>
<evidence type="ECO:0000259" key="7">
    <source>
        <dbReference type="PROSITE" id="PS50222"/>
    </source>
</evidence>
<dbReference type="SUPFAM" id="SSF47473">
    <property type="entry name" value="EF-hand"/>
    <property type="match status" value="1"/>
</dbReference>
<dbReference type="Gene3D" id="1.10.238.10">
    <property type="entry name" value="EF-hand"/>
    <property type="match status" value="1"/>
</dbReference>
<name>A0AAW2Z5T6_9EUKA</name>
<dbReference type="PANTHER" id="PTHR23055">
    <property type="entry name" value="CALCIUM BINDING PROTEINS"/>
    <property type="match status" value="1"/>
</dbReference>
<evidence type="ECO:0000256" key="6">
    <source>
        <dbReference type="ARBA" id="ARBA00023288"/>
    </source>
</evidence>
<dbReference type="EMBL" id="JAOPGA020001073">
    <property type="protein sequence ID" value="KAL0484835.1"/>
    <property type="molecule type" value="Genomic_DNA"/>
</dbReference>
<evidence type="ECO:0000313" key="8">
    <source>
        <dbReference type="EMBL" id="KAL0484835.1"/>
    </source>
</evidence>
<dbReference type="InterPro" id="IPR011992">
    <property type="entry name" value="EF-hand-dom_pair"/>
</dbReference>
<dbReference type="AlphaFoldDB" id="A0AAW2Z5T6"/>
<reference evidence="8 9" key="1">
    <citation type="submission" date="2024-03" db="EMBL/GenBank/DDBJ databases">
        <title>The Acrasis kona genome and developmental transcriptomes reveal deep origins of eukaryotic multicellular pathways.</title>
        <authorList>
            <person name="Sheikh S."/>
            <person name="Fu C.-J."/>
            <person name="Brown M.W."/>
            <person name="Baldauf S.L."/>
        </authorList>
    </citation>
    <scope>NUCLEOTIDE SEQUENCE [LARGE SCALE GENOMIC DNA]</scope>
    <source>
        <strain evidence="8 9">ATCC MYA-3509</strain>
    </source>
</reference>
<dbReference type="InterPro" id="IPR018247">
    <property type="entry name" value="EF_Hand_1_Ca_BS"/>
</dbReference>
<dbReference type="Pfam" id="PF13499">
    <property type="entry name" value="EF-hand_7"/>
    <property type="match status" value="1"/>
</dbReference>
<gene>
    <name evidence="8" type="ORF">AKO1_003611</name>
</gene>
<dbReference type="PANTHER" id="PTHR23055:SF178">
    <property type="entry name" value="NEUROCALCIN HOMOLOG"/>
    <property type="match status" value="1"/>
</dbReference>
<dbReference type="SMART" id="SM00054">
    <property type="entry name" value="EFh"/>
    <property type="match status" value="3"/>
</dbReference>
<dbReference type="CDD" id="cd00051">
    <property type="entry name" value="EFh"/>
    <property type="match status" value="2"/>
</dbReference>
<evidence type="ECO:0000256" key="1">
    <source>
        <dbReference type="ARBA" id="ARBA00006049"/>
    </source>
</evidence>
<evidence type="ECO:0000256" key="4">
    <source>
        <dbReference type="ARBA" id="ARBA00022737"/>
    </source>
</evidence>